<organism evidence="2 3">
    <name type="scientific">Pseudomonas abietaniphila</name>
    <dbReference type="NCBI Taxonomy" id="89065"/>
    <lineage>
        <taxon>Bacteria</taxon>
        <taxon>Pseudomonadati</taxon>
        <taxon>Pseudomonadota</taxon>
        <taxon>Gammaproteobacteria</taxon>
        <taxon>Pseudomonadales</taxon>
        <taxon>Pseudomonadaceae</taxon>
        <taxon>Pseudomonas</taxon>
    </lineage>
</organism>
<dbReference type="EMBL" id="FNCO01000020">
    <property type="protein sequence ID" value="SDI99906.1"/>
    <property type="molecule type" value="Genomic_DNA"/>
</dbReference>
<dbReference type="AlphaFoldDB" id="A0A1G8Q5V9"/>
<reference evidence="3" key="1">
    <citation type="submission" date="2016-10" db="EMBL/GenBank/DDBJ databases">
        <authorList>
            <person name="Varghese N."/>
            <person name="Submissions S."/>
        </authorList>
    </citation>
    <scope>NUCLEOTIDE SEQUENCE [LARGE SCALE GENOMIC DNA]</scope>
    <source>
        <strain evidence="3">ATCC 700689</strain>
    </source>
</reference>
<name>A0A1G8Q5V9_9PSED</name>
<keyword evidence="1" id="KW-0472">Membrane</keyword>
<dbReference type="STRING" id="89065.SAMN05216605_12020"/>
<feature type="transmembrane region" description="Helical" evidence="1">
    <location>
        <begin position="43"/>
        <end position="62"/>
    </location>
</feature>
<sequence length="270" mass="30225">MQPTPPPKDDGLTVIQRLTPDQFDVVLGSHPAKRKVASAKTSWPLSSVVICLALLAAIIYLVTQMFHTQKPPHVAIAPTPSADLQEAPASVTPAADLRTTEQVVYVAPKLETAQPPTTQPLDNCLKDGNVIDRDVINCRFGEAQPTDYNAPRPQGMVSDRYMAQYKSAATQPKAETGRHYEVAGVFIREIDGRNRYEARYRIYNNHIDNSSVCMNFKSDSVEYRECRRAATPFFKDMCSDWTKRVAKDKDEKNKLAQAQYCEAARTYQAN</sequence>
<keyword evidence="1" id="KW-1133">Transmembrane helix</keyword>
<keyword evidence="3" id="KW-1185">Reference proteome</keyword>
<proteinExistence type="predicted"/>
<dbReference type="OrthoDB" id="7030833at2"/>
<keyword evidence="1" id="KW-0812">Transmembrane</keyword>
<evidence type="ECO:0000313" key="3">
    <source>
        <dbReference type="Proteomes" id="UP000182894"/>
    </source>
</evidence>
<evidence type="ECO:0000313" key="2">
    <source>
        <dbReference type="EMBL" id="SDI99906.1"/>
    </source>
</evidence>
<gene>
    <name evidence="2" type="ORF">SAMN05216605_12020</name>
</gene>
<protein>
    <submittedName>
        <fullName evidence="2">Uncharacterized protein</fullName>
    </submittedName>
</protein>
<dbReference type="Proteomes" id="UP000182894">
    <property type="component" value="Unassembled WGS sequence"/>
</dbReference>
<accession>A0A1G8Q5V9</accession>
<evidence type="ECO:0000256" key="1">
    <source>
        <dbReference type="SAM" id="Phobius"/>
    </source>
</evidence>
<dbReference type="RefSeq" id="WP_074757938.1">
    <property type="nucleotide sequence ID" value="NZ_FNCO01000020.1"/>
</dbReference>